<proteinExistence type="predicted"/>
<evidence type="ECO:0000256" key="1">
    <source>
        <dbReference type="SAM" id="Phobius"/>
    </source>
</evidence>
<keyword evidence="1" id="KW-0812">Transmembrane</keyword>
<protein>
    <submittedName>
        <fullName evidence="2">Uncharacterized protein</fullName>
    </submittedName>
</protein>
<feature type="transmembrane region" description="Helical" evidence="1">
    <location>
        <begin position="79"/>
        <end position="100"/>
    </location>
</feature>
<dbReference type="Proteomes" id="UP000614221">
    <property type="component" value="Unassembled WGS sequence"/>
</dbReference>
<reference evidence="2" key="1">
    <citation type="journal article" date="2014" name="Int. J. Syst. Evol. Microbiol.">
        <title>Complete genome sequence of Corynebacterium casei LMG S-19264T (=DSM 44701T), isolated from a smear-ripened cheese.</title>
        <authorList>
            <consortium name="US DOE Joint Genome Institute (JGI-PGF)"/>
            <person name="Walter F."/>
            <person name="Albersmeier A."/>
            <person name="Kalinowski J."/>
            <person name="Ruckert C."/>
        </authorList>
    </citation>
    <scope>NUCLEOTIDE SEQUENCE</scope>
    <source>
        <strain evidence="2">JCM 19018</strain>
    </source>
</reference>
<dbReference type="EMBL" id="BMPD01000001">
    <property type="protein sequence ID" value="GGK55164.1"/>
    <property type="molecule type" value="Genomic_DNA"/>
</dbReference>
<keyword evidence="1" id="KW-0472">Membrane</keyword>
<dbReference type="AlphaFoldDB" id="A0A830EFR9"/>
<keyword evidence="1" id="KW-1133">Transmembrane helix</keyword>
<gene>
    <name evidence="2" type="ORF">GCM10009067_04500</name>
</gene>
<organism evidence="2 3">
    <name type="scientific">Haloarcula sebkhae</name>
    <dbReference type="NCBI Taxonomy" id="932660"/>
    <lineage>
        <taxon>Archaea</taxon>
        <taxon>Methanobacteriati</taxon>
        <taxon>Methanobacteriota</taxon>
        <taxon>Stenosarchaea group</taxon>
        <taxon>Halobacteria</taxon>
        <taxon>Halobacteriales</taxon>
        <taxon>Haloarculaceae</taxon>
        <taxon>Haloarcula</taxon>
    </lineage>
</organism>
<sequence>MTLLPIVVALFVSPAVTALVYADARRCDLSQRYCTAAASAVGLASFGGFLVASVLGSGLLSVYYRLLNQPVIAVTPLDLLLSLLCFGLATTALAVLGYGLTSRYGPLASS</sequence>
<accession>A0A830EFR9</accession>
<dbReference type="OrthoDB" id="221162at2157"/>
<feature type="transmembrane region" description="Helical" evidence="1">
    <location>
        <begin position="46"/>
        <end position="67"/>
    </location>
</feature>
<evidence type="ECO:0000313" key="3">
    <source>
        <dbReference type="Proteomes" id="UP000614221"/>
    </source>
</evidence>
<evidence type="ECO:0000313" key="2">
    <source>
        <dbReference type="EMBL" id="GGK55164.1"/>
    </source>
</evidence>
<name>A0A830EFR9_9EURY</name>
<dbReference type="RefSeq" id="WP_188974998.1">
    <property type="nucleotide sequence ID" value="NZ_BMPD01000001.1"/>
</dbReference>
<comment type="caution">
    <text evidence="2">The sequence shown here is derived from an EMBL/GenBank/DDBJ whole genome shotgun (WGS) entry which is preliminary data.</text>
</comment>
<reference evidence="2" key="2">
    <citation type="submission" date="2020-09" db="EMBL/GenBank/DDBJ databases">
        <authorList>
            <person name="Sun Q."/>
            <person name="Ohkuma M."/>
        </authorList>
    </citation>
    <scope>NUCLEOTIDE SEQUENCE</scope>
    <source>
        <strain evidence="2">JCM 19018</strain>
    </source>
</reference>